<dbReference type="AlphaFoldDB" id="A0A381S586"/>
<evidence type="ECO:0000259" key="1">
    <source>
        <dbReference type="Pfam" id="PF00117"/>
    </source>
</evidence>
<dbReference type="InterPro" id="IPR029062">
    <property type="entry name" value="Class_I_gatase-like"/>
</dbReference>
<dbReference type="InterPro" id="IPR017926">
    <property type="entry name" value="GATASE"/>
</dbReference>
<proteinExistence type="predicted"/>
<dbReference type="SUPFAM" id="SSF52317">
    <property type="entry name" value="Class I glutamine amidotransferase-like"/>
    <property type="match status" value="1"/>
</dbReference>
<dbReference type="PROSITE" id="PS51273">
    <property type="entry name" value="GATASE_TYPE_1"/>
    <property type="match status" value="1"/>
</dbReference>
<dbReference type="PANTHER" id="PTHR42695:SF5">
    <property type="entry name" value="GLUTAMINE AMIDOTRANSFERASE YLR126C-RELATED"/>
    <property type="match status" value="1"/>
</dbReference>
<sequence>MKLSFNETKLYTITYQKYATFNPDEDQNKLSKMKTEKHLMVIDPAVVKPAIESFNRIANVAPYPVTYHLPALYGTKSLGMYNSNVRGIIVLGSAASVKDDNKWQQNISDIMIDASAQGIAVLGLCYGHQLIGHIYGGKVGPLWSGEKKQGERVVHVKKSGLWGAPSSGPLLYSHQDGITKVPPDFEVIAESDLVSADAIASKTEPVWGFQTHLEATQAFVDNHNLPVKDATASFRFGHTILDKFIMSLE</sequence>
<accession>A0A381S586</accession>
<dbReference type="InterPro" id="IPR044992">
    <property type="entry name" value="ChyE-like"/>
</dbReference>
<dbReference type="GO" id="GO:0005829">
    <property type="term" value="C:cytosol"/>
    <property type="evidence" value="ECO:0007669"/>
    <property type="project" value="TreeGrafter"/>
</dbReference>
<dbReference type="Gene3D" id="3.40.50.880">
    <property type="match status" value="1"/>
</dbReference>
<name>A0A381S586_9ZZZZ</name>
<gene>
    <name evidence="2" type="ORF">METZ01_LOCUS52116</name>
</gene>
<protein>
    <recommendedName>
        <fullName evidence="1">Glutamine amidotransferase domain-containing protein</fullName>
    </recommendedName>
</protein>
<feature type="domain" description="Glutamine amidotransferase" evidence="1">
    <location>
        <begin position="81"/>
        <end position="218"/>
    </location>
</feature>
<evidence type="ECO:0000313" key="2">
    <source>
        <dbReference type="EMBL" id="SUZ99262.1"/>
    </source>
</evidence>
<dbReference type="Pfam" id="PF00117">
    <property type="entry name" value="GATase"/>
    <property type="match status" value="1"/>
</dbReference>
<organism evidence="2">
    <name type="scientific">marine metagenome</name>
    <dbReference type="NCBI Taxonomy" id="408172"/>
    <lineage>
        <taxon>unclassified sequences</taxon>
        <taxon>metagenomes</taxon>
        <taxon>ecological metagenomes</taxon>
    </lineage>
</organism>
<dbReference type="EMBL" id="UINC01002685">
    <property type="protein sequence ID" value="SUZ99262.1"/>
    <property type="molecule type" value="Genomic_DNA"/>
</dbReference>
<reference evidence="2" key="1">
    <citation type="submission" date="2018-05" db="EMBL/GenBank/DDBJ databases">
        <authorList>
            <person name="Lanie J.A."/>
            <person name="Ng W.-L."/>
            <person name="Kazmierczak K.M."/>
            <person name="Andrzejewski T.M."/>
            <person name="Davidsen T.M."/>
            <person name="Wayne K.J."/>
            <person name="Tettelin H."/>
            <person name="Glass J.I."/>
            <person name="Rusch D."/>
            <person name="Podicherti R."/>
            <person name="Tsui H.-C.T."/>
            <person name="Winkler M.E."/>
        </authorList>
    </citation>
    <scope>NUCLEOTIDE SEQUENCE</scope>
</reference>
<dbReference type="PANTHER" id="PTHR42695">
    <property type="entry name" value="GLUTAMINE AMIDOTRANSFERASE YLR126C-RELATED"/>
    <property type="match status" value="1"/>
</dbReference>